<organism evidence="1 2">
    <name type="scientific">Phialemonium thermophilum</name>
    <dbReference type="NCBI Taxonomy" id="223376"/>
    <lineage>
        <taxon>Eukaryota</taxon>
        <taxon>Fungi</taxon>
        <taxon>Dikarya</taxon>
        <taxon>Ascomycota</taxon>
        <taxon>Pezizomycotina</taxon>
        <taxon>Sordariomycetes</taxon>
        <taxon>Sordariomycetidae</taxon>
        <taxon>Cephalothecales</taxon>
        <taxon>Cephalothecaceae</taxon>
        <taxon>Phialemonium</taxon>
    </lineage>
</organism>
<dbReference type="EMBL" id="JAZHXJ010000073">
    <property type="protein sequence ID" value="KAL1876835.1"/>
    <property type="molecule type" value="Genomic_DNA"/>
</dbReference>
<comment type="caution">
    <text evidence="1">The sequence shown here is derived from an EMBL/GenBank/DDBJ whole genome shotgun (WGS) entry which is preliminary data.</text>
</comment>
<evidence type="ECO:0008006" key="3">
    <source>
        <dbReference type="Google" id="ProtNLM"/>
    </source>
</evidence>
<sequence length="103" mass="11144">MMLMVVGAALMSSIPTPGPLQIHFFSGGICASRGGRRGRLKGPEHQRDGLIVKLPATLLLPVPTRGRYRGVPRSSNEQRCNVYGEYDSDCDKTGCGKSGRHCD</sequence>
<reference evidence="1 2" key="1">
    <citation type="journal article" date="2024" name="Commun. Biol.">
        <title>Comparative genomic analysis of thermophilic fungi reveals convergent evolutionary adaptations and gene losses.</title>
        <authorList>
            <person name="Steindorff A.S."/>
            <person name="Aguilar-Pontes M.V."/>
            <person name="Robinson A.J."/>
            <person name="Andreopoulos B."/>
            <person name="LaButti K."/>
            <person name="Kuo A."/>
            <person name="Mondo S."/>
            <person name="Riley R."/>
            <person name="Otillar R."/>
            <person name="Haridas S."/>
            <person name="Lipzen A."/>
            <person name="Grimwood J."/>
            <person name="Schmutz J."/>
            <person name="Clum A."/>
            <person name="Reid I.D."/>
            <person name="Moisan M.C."/>
            <person name="Butler G."/>
            <person name="Nguyen T.T.M."/>
            <person name="Dewar K."/>
            <person name="Conant G."/>
            <person name="Drula E."/>
            <person name="Henrissat B."/>
            <person name="Hansel C."/>
            <person name="Singer S."/>
            <person name="Hutchinson M.I."/>
            <person name="de Vries R.P."/>
            <person name="Natvig D.O."/>
            <person name="Powell A.J."/>
            <person name="Tsang A."/>
            <person name="Grigoriev I.V."/>
        </authorList>
    </citation>
    <scope>NUCLEOTIDE SEQUENCE [LARGE SCALE GENOMIC DNA]</scope>
    <source>
        <strain evidence="1 2">ATCC 24622</strain>
    </source>
</reference>
<accession>A0ABR3XLG8</accession>
<keyword evidence="2" id="KW-1185">Reference proteome</keyword>
<evidence type="ECO:0000313" key="1">
    <source>
        <dbReference type="EMBL" id="KAL1876835.1"/>
    </source>
</evidence>
<gene>
    <name evidence="1" type="ORF">VTK73DRAFT_9137</name>
</gene>
<evidence type="ECO:0000313" key="2">
    <source>
        <dbReference type="Proteomes" id="UP001586593"/>
    </source>
</evidence>
<proteinExistence type="predicted"/>
<dbReference type="Proteomes" id="UP001586593">
    <property type="component" value="Unassembled WGS sequence"/>
</dbReference>
<protein>
    <recommendedName>
        <fullName evidence="3">Secreted protein</fullName>
    </recommendedName>
</protein>
<name>A0ABR3XLG8_9PEZI</name>